<protein>
    <recommendedName>
        <fullName evidence="1">ABM domain-containing protein</fullName>
    </recommendedName>
</protein>
<sequence>MMQVPAGRPLAPEPGALRLDVWEVETEPDVVYVYEVGTDDAAFESHINNAPAQKFGEIMNDLVEDWTMVIPFGHSVAS</sequence>
<dbReference type="EMBL" id="SAUN01000001">
    <property type="protein sequence ID" value="RVX41107.1"/>
    <property type="molecule type" value="Genomic_DNA"/>
</dbReference>
<dbReference type="RefSeq" id="WP_127933396.1">
    <property type="nucleotide sequence ID" value="NZ_SAUN01000001.1"/>
</dbReference>
<feature type="domain" description="ABM" evidence="1">
    <location>
        <begin position="10"/>
        <end position="55"/>
    </location>
</feature>
<dbReference type="AlphaFoldDB" id="A0A438M642"/>
<name>A0A438M642_9ACTN</name>
<evidence type="ECO:0000259" key="1">
    <source>
        <dbReference type="Pfam" id="PF03992"/>
    </source>
</evidence>
<keyword evidence="3" id="KW-1185">Reference proteome</keyword>
<dbReference type="InterPro" id="IPR007138">
    <property type="entry name" value="ABM_dom"/>
</dbReference>
<reference evidence="2 3" key="1">
    <citation type="submission" date="2019-01" db="EMBL/GenBank/DDBJ databases">
        <title>Sequencing the genomes of 1000 actinobacteria strains.</title>
        <authorList>
            <person name="Klenk H.-P."/>
        </authorList>
    </citation>
    <scope>NUCLEOTIDE SEQUENCE [LARGE SCALE GENOMIC DNA]</scope>
    <source>
        <strain evidence="2 3">DSM 43925</strain>
    </source>
</reference>
<proteinExistence type="predicted"/>
<organism evidence="2 3">
    <name type="scientific">Nonomuraea polychroma</name>
    <dbReference type="NCBI Taxonomy" id="46176"/>
    <lineage>
        <taxon>Bacteria</taxon>
        <taxon>Bacillati</taxon>
        <taxon>Actinomycetota</taxon>
        <taxon>Actinomycetes</taxon>
        <taxon>Streptosporangiales</taxon>
        <taxon>Streptosporangiaceae</taxon>
        <taxon>Nonomuraea</taxon>
    </lineage>
</organism>
<dbReference type="SUPFAM" id="SSF54909">
    <property type="entry name" value="Dimeric alpha+beta barrel"/>
    <property type="match status" value="1"/>
</dbReference>
<dbReference type="Gene3D" id="3.30.70.100">
    <property type="match status" value="1"/>
</dbReference>
<comment type="caution">
    <text evidence="2">The sequence shown here is derived from an EMBL/GenBank/DDBJ whole genome shotgun (WGS) entry which is preliminary data.</text>
</comment>
<evidence type="ECO:0000313" key="3">
    <source>
        <dbReference type="Proteomes" id="UP000284824"/>
    </source>
</evidence>
<dbReference type="Pfam" id="PF03992">
    <property type="entry name" value="ABM"/>
    <property type="match status" value="1"/>
</dbReference>
<evidence type="ECO:0000313" key="2">
    <source>
        <dbReference type="EMBL" id="RVX41107.1"/>
    </source>
</evidence>
<dbReference type="Proteomes" id="UP000284824">
    <property type="component" value="Unassembled WGS sequence"/>
</dbReference>
<dbReference type="InterPro" id="IPR011008">
    <property type="entry name" value="Dimeric_a/b-barrel"/>
</dbReference>
<dbReference type="OrthoDB" id="3695636at2"/>
<gene>
    <name evidence="2" type="ORF">EDD27_3574</name>
</gene>
<accession>A0A438M642</accession>